<dbReference type="Pfam" id="PF20441">
    <property type="entry name" value="TerL_nuclease"/>
    <property type="match status" value="1"/>
</dbReference>
<evidence type="ECO:0000313" key="3">
    <source>
        <dbReference type="Proteomes" id="UP000228921"/>
    </source>
</evidence>
<dbReference type="GO" id="GO:0004519">
    <property type="term" value="F:endonuclease activity"/>
    <property type="evidence" value="ECO:0007669"/>
    <property type="project" value="InterPro"/>
</dbReference>
<sequence>MYLPDQMPPRLAAWSTYHRPILDHLFPEGDAELPYSRIVWSCPKKSAKSTLAAALHLWFALFVAPGGEQYVLANDLEGGRNRVFSYIRRALELNPILRRGIDWRASQDAIHLRNGTLIRAVANDVRGEAGGNHTLATFDEAWGVVYERGVRLATEFSPVPTRRHSLTFYTGYQGWANSVWWHNLIDEGLRGEPVPELIDLDNGDGQPACWRNGRLFVYYDHVPRMAWHMPQYLAEQRRILPEAEYLRVWENRRMGSANALCTAAHWDSLCDSALSPLQLNDPRPVVFGVDAATQHDSTALVACTWEAATQRVQVVYSRIWAPEAGRPLSLHESIGAELARLAAQCRIAAVYYDPYQMIALAEWLQTRLNLPMIAFGQGAPRLQSDGHLYQLLSEGRLRHTGDSALRRHVLNAALQRTERGYRLVKGAGQIDAAVALSMAAFGAARLLGGDTALQMVKNPFYSDV</sequence>
<comment type="caution">
    <text evidence="2">The sequence shown here is derived from an EMBL/GenBank/DDBJ whole genome shotgun (WGS) entry which is preliminary data.</text>
</comment>
<dbReference type="AlphaFoldDB" id="A0A2M8P0S8"/>
<dbReference type="Gene3D" id="3.30.420.240">
    <property type="match status" value="1"/>
</dbReference>
<evidence type="ECO:0000313" key="2">
    <source>
        <dbReference type="EMBL" id="PJF31143.1"/>
    </source>
</evidence>
<dbReference type="Proteomes" id="UP000228921">
    <property type="component" value="Unassembled WGS sequence"/>
</dbReference>
<gene>
    <name evidence="2" type="ORF">CUN51_04545</name>
</gene>
<feature type="domain" description="Terminase large subunit-like endonuclease" evidence="1">
    <location>
        <begin position="342"/>
        <end position="441"/>
    </location>
</feature>
<dbReference type="InterPro" id="IPR027417">
    <property type="entry name" value="P-loop_NTPase"/>
</dbReference>
<dbReference type="Gene3D" id="3.40.50.300">
    <property type="entry name" value="P-loop containing nucleotide triphosphate hydrolases"/>
    <property type="match status" value="1"/>
</dbReference>
<name>A0A2M8P0S8_9CHLR</name>
<organism evidence="2 3">
    <name type="scientific">Candidatus Thermofonsia Clade 1 bacterium</name>
    <dbReference type="NCBI Taxonomy" id="2364210"/>
    <lineage>
        <taxon>Bacteria</taxon>
        <taxon>Bacillati</taxon>
        <taxon>Chloroflexota</taxon>
        <taxon>Candidatus Thermofontia</taxon>
        <taxon>Candidatus Thermofonsia Clade 1</taxon>
    </lineage>
</organism>
<accession>A0A2M8P0S8</accession>
<proteinExistence type="predicted"/>
<dbReference type="EMBL" id="PGTK01000004">
    <property type="protein sequence ID" value="PJF31143.1"/>
    <property type="molecule type" value="Genomic_DNA"/>
</dbReference>
<dbReference type="InterPro" id="IPR046462">
    <property type="entry name" value="TerL_nuclease"/>
</dbReference>
<protein>
    <recommendedName>
        <fullName evidence="1">Terminase large subunit-like endonuclease domain-containing protein</fullName>
    </recommendedName>
</protein>
<reference evidence="2 3" key="1">
    <citation type="submission" date="2017-11" db="EMBL/GenBank/DDBJ databases">
        <title>Evolution of Phototrophy in the Chloroflexi Phylum Driven by Horizontal Gene Transfer.</title>
        <authorList>
            <person name="Ward L.M."/>
            <person name="Hemp J."/>
            <person name="Shih P.M."/>
            <person name="Mcglynn S.E."/>
            <person name="Fischer W."/>
        </authorList>
    </citation>
    <scope>NUCLEOTIDE SEQUENCE [LARGE SCALE GENOMIC DNA]</scope>
    <source>
        <strain evidence="2">CP2_2F</strain>
    </source>
</reference>
<evidence type="ECO:0000259" key="1">
    <source>
        <dbReference type="Pfam" id="PF20441"/>
    </source>
</evidence>